<dbReference type="EC" id="5.3.4.1" evidence="4 12"/>
<dbReference type="InterPro" id="IPR036249">
    <property type="entry name" value="Thioredoxin-like_sf"/>
</dbReference>
<dbReference type="InterPro" id="IPR013766">
    <property type="entry name" value="Thioredoxin_domain"/>
</dbReference>
<evidence type="ECO:0000256" key="5">
    <source>
        <dbReference type="ARBA" id="ARBA00022729"/>
    </source>
</evidence>
<dbReference type="PANTHER" id="PTHR18929:SF210">
    <property type="entry name" value="PROTEIN DISULFIDE-ISOMERASE A4"/>
    <property type="match status" value="1"/>
</dbReference>
<dbReference type="CDD" id="cd02995">
    <property type="entry name" value="PDI_a_PDI_a'_C"/>
    <property type="match status" value="1"/>
</dbReference>
<dbReference type="GO" id="GO:0005788">
    <property type="term" value="C:endoplasmic reticulum lumen"/>
    <property type="evidence" value="ECO:0007669"/>
    <property type="project" value="UniProtKB-SubCell"/>
</dbReference>
<keyword evidence="9 12" id="KW-0413">Isomerase</keyword>
<feature type="domain" description="Thioredoxin" evidence="14">
    <location>
        <begin position="168"/>
        <end position="279"/>
    </location>
</feature>
<feature type="domain" description="Thioredoxin" evidence="14">
    <location>
        <begin position="44"/>
        <end position="166"/>
    </location>
</feature>
<feature type="chain" id="PRO_5041771199" description="Protein disulfide-isomerase" evidence="12">
    <location>
        <begin position="24"/>
        <end position="644"/>
    </location>
</feature>
<dbReference type="Proteomes" id="UP001209878">
    <property type="component" value="Unassembled WGS sequence"/>
</dbReference>
<comment type="caution">
    <text evidence="15">The sequence shown here is derived from an EMBL/GenBank/DDBJ whole genome shotgun (WGS) entry which is preliminary data.</text>
</comment>
<feature type="compositionally biased region" description="Basic and acidic residues" evidence="13">
    <location>
        <begin position="26"/>
        <end position="37"/>
    </location>
</feature>
<gene>
    <name evidence="15" type="ORF">NP493_1757g00032</name>
</gene>
<dbReference type="PROSITE" id="PS00194">
    <property type="entry name" value="THIOREDOXIN_1"/>
    <property type="match status" value="2"/>
</dbReference>
<evidence type="ECO:0000259" key="14">
    <source>
        <dbReference type="PROSITE" id="PS51352"/>
    </source>
</evidence>
<dbReference type="PRINTS" id="PR00312">
    <property type="entry name" value="CALSEQUESTRN"/>
</dbReference>
<evidence type="ECO:0000256" key="3">
    <source>
        <dbReference type="ARBA" id="ARBA00006347"/>
    </source>
</evidence>
<dbReference type="CDD" id="cd02961">
    <property type="entry name" value="PDI_a_family"/>
    <property type="match status" value="2"/>
</dbReference>
<feature type="domain" description="Thioredoxin" evidence="14">
    <location>
        <begin position="510"/>
        <end position="634"/>
    </location>
</feature>
<keyword evidence="16" id="KW-1185">Reference proteome</keyword>
<proteinExistence type="inferred from homology"/>
<sequence length="644" mass="73268">MASSKVLLLVFTVFLLSASLIHCENEDTDSKAEPSDEPKDEPEAEKTDAVTDSDMQEENGVLVLTNENFNDIVETSFAVLVEFYAPWCGHCKKLAPEYEKAAKMLRDSDRPVPLAKVDATKESDLAKRFDVSGYPTLKFFRNGQPYEYDGPRDADGIVKYVKEHADPKWVPPVSSVLTLTQTNFSSTVTLVPLILVEFYAPWCGHCKKLAPELEKAAKILKDSDIPIAKVDATAETALAKLYGISGYPTMKLFRRGKAFEYKGPREADGIADYMMSQQGESSKEMTTLKNLSDHMLEDDVTVVGFFSSDEDAAYDLYQELTNDLRENYTSCHTFEKSIANHYKVNPGSVVVFNADRFHSKHEPKWHIIELKDTTKAEDVVSFIKSKDVPLVGQMTLESELRRYDVDRRPLVLFFYTVDWTHEHRSATQFWRNKIVEIAKDYPDMTFAIANEDDFPEKVKGFGFDDSGEEMNVGIMDKYNRKYPMEEMEEFDADEIREFINKYKKGKVRAHILSAPIPKNQPGPVTVVVGKTFEKIVLDPKNDAIIMMYAHYCDVSKAFMPVFNKLAKKYKDNKKLVFAKMDAMANDYPPEYNAPPENGYPAIYFAPADKKMAPTKYEGDREFGDVVKFIEKHATVSLKKTKEEL</sequence>
<dbReference type="NCBIfam" id="TIGR01130">
    <property type="entry name" value="ER_PDI_fam"/>
    <property type="match status" value="1"/>
</dbReference>
<comment type="subcellular location">
    <subcellularLocation>
        <location evidence="2">Endoplasmic reticulum lumen</location>
    </subcellularLocation>
</comment>
<dbReference type="GO" id="GO:0006457">
    <property type="term" value="P:protein folding"/>
    <property type="evidence" value="ECO:0007669"/>
    <property type="project" value="TreeGrafter"/>
</dbReference>
<keyword evidence="7" id="KW-0256">Endoplasmic reticulum</keyword>
<dbReference type="GO" id="GO:0003756">
    <property type="term" value="F:protein disulfide isomerase activity"/>
    <property type="evidence" value="ECO:0007669"/>
    <property type="project" value="UniProtKB-EC"/>
</dbReference>
<evidence type="ECO:0000256" key="6">
    <source>
        <dbReference type="ARBA" id="ARBA00022737"/>
    </source>
</evidence>
<feature type="signal peptide" evidence="12">
    <location>
        <begin position="1"/>
        <end position="23"/>
    </location>
</feature>
<protein>
    <recommendedName>
        <fullName evidence="4 12">Protein disulfide-isomerase</fullName>
        <ecNumber evidence="4 12">5.3.4.1</ecNumber>
    </recommendedName>
</protein>
<evidence type="ECO:0000256" key="12">
    <source>
        <dbReference type="RuleBase" id="RU361130"/>
    </source>
</evidence>
<evidence type="ECO:0000256" key="8">
    <source>
        <dbReference type="ARBA" id="ARBA00023157"/>
    </source>
</evidence>
<dbReference type="Pfam" id="PF13848">
    <property type="entry name" value="Thioredoxin_6"/>
    <property type="match status" value="1"/>
</dbReference>
<reference evidence="15" key="1">
    <citation type="journal article" date="2023" name="Mol. Biol. Evol.">
        <title>Third-Generation Sequencing Reveals the Adaptive Role of the Epigenome in Three Deep-Sea Polychaetes.</title>
        <authorList>
            <person name="Perez M."/>
            <person name="Aroh O."/>
            <person name="Sun Y."/>
            <person name="Lan Y."/>
            <person name="Juniper S.K."/>
            <person name="Young C.R."/>
            <person name="Angers B."/>
            <person name="Qian P.Y."/>
        </authorList>
    </citation>
    <scope>NUCLEOTIDE SEQUENCE</scope>
    <source>
        <strain evidence="15">R07B-5</strain>
    </source>
</reference>
<accession>A0AAD9JTL8</accession>
<evidence type="ECO:0000256" key="7">
    <source>
        <dbReference type="ARBA" id="ARBA00022824"/>
    </source>
</evidence>
<evidence type="ECO:0000256" key="2">
    <source>
        <dbReference type="ARBA" id="ARBA00004319"/>
    </source>
</evidence>
<dbReference type="GO" id="GO:0034976">
    <property type="term" value="P:response to endoplasmic reticulum stress"/>
    <property type="evidence" value="ECO:0007669"/>
    <property type="project" value="TreeGrafter"/>
</dbReference>
<evidence type="ECO:0000256" key="9">
    <source>
        <dbReference type="ARBA" id="ARBA00023235"/>
    </source>
</evidence>
<comment type="catalytic activity">
    <reaction evidence="1 12">
        <text>Catalyzes the rearrangement of -S-S- bonds in proteins.</text>
        <dbReference type="EC" id="5.3.4.1"/>
    </reaction>
</comment>
<keyword evidence="8" id="KW-1015">Disulfide bond</keyword>
<dbReference type="GO" id="GO:0009986">
    <property type="term" value="C:cell surface"/>
    <property type="evidence" value="ECO:0007669"/>
    <property type="project" value="TreeGrafter"/>
</dbReference>
<evidence type="ECO:0000256" key="11">
    <source>
        <dbReference type="RuleBase" id="RU004208"/>
    </source>
</evidence>
<dbReference type="Gene3D" id="3.40.30.10">
    <property type="entry name" value="Glutaredoxin"/>
    <property type="match status" value="5"/>
</dbReference>
<keyword evidence="5 12" id="KW-0732">Signal</keyword>
<name>A0AAD9JTL8_RIDPI</name>
<dbReference type="InterPro" id="IPR005792">
    <property type="entry name" value="Prot_disulphide_isomerase"/>
</dbReference>
<comment type="similarity">
    <text evidence="3 11">Belongs to the protein disulfide isomerase family.</text>
</comment>
<keyword evidence="10" id="KW-0676">Redox-active center</keyword>
<dbReference type="EMBL" id="JAODUO010001756">
    <property type="protein sequence ID" value="KAK2158924.1"/>
    <property type="molecule type" value="Genomic_DNA"/>
</dbReference>
<dbReference type="FunFam" id="3.40.30.10:FF:000076">
    <property type="entry name" value="Protein disulfide-isomerase A4"/>
    <property type="match status" value="1"/>
</dbReference>
<evidence type="ECO:0000256" key="10">
    <source>
        <dbReference type="ARBA" id="ARBA00023284"/>
    </source>
</evidence>
<dbReference type="FunFam" id="3.40.30.10:FF:000017">
    <property type="entry name" value="Protein disulfide-isomerase A4"/>
    <property type="match status" value="2"/>
</dbReference>
<dbReference type="PROSITE" id="PS51352">
    <property type="entry name" value="THIOREDOXIN_2"/>
    <property type="match status" value="3"/>
</dbReference>
<dbReference type="Pfam" id="PF00085">
    <property type="entry name" value="Thioredoxin"/>
    <property type="match status" value="3"/>
</dbReference>
<evidence type="ECO:0000256" key="13">
    <source>
        <dbReference type="SAM" id="MobiDB-lite"/>
    </source>
</evidence>
<dbReference type="AlphaFoldDB" id="A0AAD9JTL8"/>
<evidence type="ECO:0000313" key="16">
    <source>
        <dbReference type="Proteomes" id="UP001209878"/>
    </source>
</evidence>
<evidence type="ECO:0000256" key="4">
    <source>
        <dbReference type="ARBA" id="ARBA00012723"/>
    </source>
</evidence>
<evidence type="ECO:0000256" key="1">
    <source>
        <dbReference type="ARBA" id="ARBA00001182"/>
    </source>
</evidence>
<dbReference type="NCBIfam" id="TIGR01126">
    <property type="entry name" value="pdi_dom"/>
    <property type="match status" value="2"/>
</dbReference>
<dbReference type="PANTHER" id="PTHR18929">
    <property type="entry name" value="PROTEIN DISULFIDE ISOMERASE"/>
    <property type="match status" value="1"/>
</dbReference>
<evidence type="ECO:0000313" key="15">
    <source>
        <dbReference type="EMBL" id="KAK2158924.1"/>
    </source>
</evidence>
<dbReference type="InterPro" id="IPR005788">
    <property type="entry name" value="PDI_thioredoxin-like_dom"/>
</dbReference>
<organism evidence="15 16">
    <name type="scientific">Ridgeia piscesae</name>
    <name type="common">Tubeworm</name>
    <dbReference type="NCBI Taxonomy" id="27915"/>
    <lineage>
        <taxon>Eukaryota</taxon>
        <taxon>Metazoa</taxon>
        <taxon>Spiralia</taxon>
        <taxon>Lophotrochozoa</taxon>
        <taxon>Annelida</taxon>
        <taxon>Polychaeta</taxon>
        <taxon>Sedentaria</taxon>
        <taxon>Canalipalpata</taxon>
        <taxon>Sabellida</taxon>
        <taxon>Siboglinidae</taxon>
        <taxon>Ridgeia</taxon>
    </lineage>
</organism>
<dbReference type="SUPFAM" id="SSF52833">
    <property type="entry name" value="Thioredoxin-like"/>
    <property type="match status" value="5"/>
</dbReference>
<dbReference type="InterPro" id="IPR017937">
    <property type="entry name" value="Thioredoxin_CS"/>
</dbReference>
<keyword evidence="6" id="KW-0677">Repeat</keyword>
<feature type="region of interest" description="Disordered" evidence="13">
    <location>
        <begin position="26"/>
        <end position="55"/>
    </location>
</feature>